<organism evidence="5 6">
    <name type="scientific">Elysia chlorotica</name>
    <name type="common">Eastern emerald elysia</name>
    <name type="synonym">Sea slug</name>
    <dbReference type="NCBI Taxonomy" id="188477"/>
    <lineage>
        <taxon>Eukaryota</taxon>
        <taxon>Metazoa</taxon>
        <taxon>Spiralia</taxon>
        <taxon>Lophotrochozoa</taxon>
        <taxon>Mollusca</taxon>
        <taxon>Gastropoda</taxon>
        <taxon>Heterobranchia</taxon>
        <taxon>Euthyneura</taxon>
        <taxon>Panpulmonata</taxon>
        <taxon>Sacoglossa</taxon>
        <taxon>Placobranchoidea</taxon>
        <taxon>Plakobranchidae</taxon>
        <taxon>Elysia</taxon>
    </lineage>
</organism>
<dbReference type="SUPFAM" id="SSF47616">
    <property type="entry name" value="GST C-terminal domain-like"/>
    <property type="match status" value="1"/>
</dbReference>
<dbReference type="OrthoDB" id="5809458at2759"/>
<dbReference type="InterPro" id="IPR050931">
    <property type="entry name" value="Mito_Protein_Transport_Metaxin"/>
</dbReference>
<evidence type="ECO:0000256" key="1">
    <source>
        <dbReference type="ARBA" id="ARBA00006475"/>
    </source>
</evidence>
<gene>
    <name evidence="5" type="ORF">EGW08_000336</name>
</gene>
<dbReference type="SFLD" id="SFLDG01180">
    <property type="entry name" value="SUF1"/>
    <property type="match status" value="1"/>
</dbReference>
<dbReference type="SFLD" id="SFLDG01200">
    <property type="entry name" value="SUF1.1"/>
    <property type="match status" value="1"/>
</dbReference>
<dbReference type="GO" id="GO:0005737">
    <property type="term" value="C:cytoplasm"/>
    <property type="evidence" value="ECO:0007669"/>
    <property type="project" value="TreeGrafter"/>
</dbReference>
<sequence>MFSLIVGFFLVATLVLSAALLYKKSKKRLSVPDGVVCLYQVGRGPWAPSLSPFPLKMETFLRMHKIPYMNDHSGVMSSKGKTPWLEYNGQQVADSQLGMDFLVRELGLELDLHLSPEEAAVARAFRELAEENLYWTMCYESFVKNPHSLDILLKDVFPPLKIFAFKNIIGFFVKRQLWGQGMGRHSDNEIWTIGRNDLTAISNYLGEKEFIMGNNPSQVDCSLFGMLSMVVWQMRGSRHEQFVHDHLPNLVKYCERVRDRFWPDWEKRCKGPEFVDDNHKIYSH</sequence>
<reference evidence="5 6" key="1">
    <citation type="submission" date="2019-01" db="EMBL/GenBank/DDBJ databases">
        <title>A draft genome assembly of the solar-powered sea slug Elysia chlorotica.</title>
        <authorList>
            <person name="Cai H."/>
            <person name="Li Q."/>
            <person name="Fang X."/>
            <person name="Li J."/>
            <person name="Curtis N.E."/>
            <person name="Altenburger A."/>
            <person name="Shibata T."/>
            <person name="Feng M."/>
            <person name="Maeda T."/>
            <person name="Schwartz J.A."/>
            <person name="Shigenobu S."/>
            <person name="Lundholm N."/>
            <person name="Nishiyama T."/>
            <person name="Yang H."/>
            <person name="Hasebe M."/>
            <person name="Li S."/>
            <person name="Pierce S.K."/>
            <person name="Wang J."/>
        </authorList>
    </citation>
    <scope>NUCLEOTIDE SEQUENCE [LARGE SCALE GENOMIC DNA]</scope>
    <source>
        <strain evidence="5">EC2010</strain>
        <tissue evidence="5">Whole organism of an adult</tissue>
    </source>
</reference>
<name>A0A433UDV6_ELYCH</name>
<protein>
    <recommendedName>
        <fullName evidence="7">Failed axon connections homolog</fullName>
    </recommendedName>
</protein>
<dbReference type="AlphaFoldDB" id="A0A433UDV6"/>
<dbReference type="EMBL" id="RQTK01000004">
    <property type="protein sequence ID" value="RUS91934.1"/>
    <property type="molecule type" value="Genomic_DNA"/>
</dbReference>
<dbReference type="PANTHER" id="PTHR12289:SF41">
    <property type="entry name" value="FAILED AXON CONNECTIONS-RELATED"/>
    <property type="match status" value="1"/>
</dbReference>
<dbReference type="Gene3D" id="1.20.1050.10">
    <property type="match status" value="1"/>
</dbReference>
<keyword evidence="6" id="KW-1185">Reference proteome</keyword>
<dbReference type="InterPro" id="IPR012336">
    <property type="entry name" value="Thioredoxin-like_fold"/>
</dbReference>
<comment type="similarity">
    <text evidence="1">Belongs to the FAX family.</text>
</comment>
<feature type="domain" description="Thioredoxin-like fold" evidence="4">
    <location>
        <begin position="52"/>
        <end position="144"/>
    </location>
</feature>
<evidence type="ECO:0000259" key="4">
    <source>
        <dbReference type="Pfam" id="PF17172"/>
    </source>
</evidence>
<dbReference type="Pfam" id="PF17171">
    <property type="entry name" value="GST_C_6"/>
    <property type="match status" value="1"/>
</dbReference>
<dbReference type="Pfam" id="PF17172">
    <property type="entry name" value="GST_N_4"/>
    <property type="match status" value="1"/>
</dbReference>
<evidence type="ECO:0000313" key="5">
    <source>
        <dbReference type="EMBL" id="RUS91934.1"/>
    </source>
</evidence>
<feature type="domain" description="Metaxin glutathione S-transferase" evidence="3">
    <location>
        <begin position="195"/>
        <end position="257"/>
    </location>
</feature>
<dbReference type="InterPro" id="IPR040079">
    <property type="entry name" value="Glutathione_S-Trfase"/>
</dbReference>
<dbReference type="PANTHER" id="PTHR12289">
    <property type="entry name" value="METAXIN RELATED"/>
    <property type="match status" value="1"/>
</dbReference>
<comment type="caution">
    <text evidence="5">The sequence shown here is derived from an EMBL/GenBank/DDBJ whole genome shotgun (WGS) entry which is preliminary data.</text>
</comment>
<evidence type="ECO:0000259" key="3">
    <source>
        <dbReference type="Pfam" id="PF17171"/>
    </source>
</evidence>
<feature type="signal peptide" evidence="2">
    <location>
        <begin position="1"/>
        <end position="19"/>
    </location>
</feature>
<dbReference type="InterPro" id="IPR033468">
    <property type="entry name" value="Metaxin_GST"/>
</dbReference>
<dbReference type="CDD" id="cd03193">
    <property type="entry name" value="GST_C_Metaxin"/>
    <property type="match status" value="1"/>
</dbReference>
<evidence type="ECO:0000256" key="2">
    <source>
        <dbReference type="SAM" id="SignalP"/>
    </source>
</evidence>
<dbReference type="SFLD" id="SFLDS00019">
    <property type="entry name" value="Glutathione_Transferase_(cytos"/>
    <property type="match status" value="1"/>
</dbReference>
<proteinExistence type="inferred from homology"/>
<feature type="chain" id="PRO_5019336963" description="Failed axon connections homolog" evidence="2">
    <location>
        <begin position="20"/>
        <end position="284"/>
    </location>
</feature>
<keyword evidence="2" id="KW-0732">Signal</keyword>
<evidence type="ECO:0000313" key="6">
    <source>
        <dbReference type="Proteomes" id="UP000271974"/>
    </source>
</evidence>
<dbReference type="Proteomes" id="UP000271974">
    <property type="component" value="Unassembled WGS sequence"/>
</dbReference>
<evidence type="ECO:0008006" key="7">
    <source>
        <dbReference type="Google" id="ProtNLM"/>
    </source>
</evidence>
<accession>A0A433UDV6</accession>
<dbReference type="InterPro" id="IPR026928">
    <property type="entry name" value="FAX/IsoI-like"/>
</dbReference>
<dbReference type="InterPro" id="IPR036282">
    <property type="entry name" value="Glutathione-S-Trfase_C_sf"/>
</dbReference>